<evidence type="ECO:0000313" key="1">
    <source>
        <dbReference type="EMBL" id="CAD7012568.1"/>
    </source>
</evidence>
<protein>
    <submittedName>
        <fullName evidence="1">(Mediterranean fruit fly) hypothetical protein</fullName>
    </submittedName>
</protein>
<accession>A0A811V8P6</accession>
<comment type="caution">
    <text evidence="1">The sequence shown here is derived from an EMBL/GenBank/DDBJ whole genome shotgun (WGS) entry which is preliminary data.</text>
</comment>
<proteinExistence type="predicted"/>
<name>A0A811V8P6_CERCA</name>
<organism evidence="1 2">
    <name type="scientific">Ceratitis capitata</name>
    <name type="common">Mediterranean fruit fly</name>
    <name type="synonym">Tephritis capitata</name>
    <dbReference type="NCBI Taxonomy" id="7213"/>
    <lineage>
        <taxon>Eukaryota</taxon>
        <taxon>Metazoa</taxon>
        <taxon>Ecdysozoa</taxon>
        <taxon>Arthropoda</taxon>
        <taxon>Hexapoda</taxon>
        <taxon>Insecta</taxon>
        <taxon>Pterygota</taxon>
        <taxon>Neoptera</taxon>
        <taxon>Endopterygota</taxon>
        <taxon>Diptera</taxon>
        <taxon>Brachycera</taxon>
        <taxon>Muscomorpha</taxon>
        <taxon>Tephritoidea</taxon>
        <taxon>Tephritidae</taxon>
        <taxon>Ceratitis</taxon>
        <taxon>Ceratitis</taxon>
    </lineage>
</organism>
<evidence type="ECO:0000313" key="2">
    <source>
        <dbReference type="Proteomes" id="UP000606786"/>
    </source>
</evidence>
<dbReference type="Proteomes" id="UP000606786">
    <property type="component" value="Unassembled WGS sequence"/>
</dbReference>
<dbReference type="EMBL" id="CAJHJT010000056">
    <property type="protein sequence ID" value="CAD7012568.1"/>
    <property type="molecule type" value="Genomic_DNA"/>
</dbReference>
<gene>
    <name evidence="1" type="ORF">CCAP1982_LOCUS20653</name>
</gene>
<sequence>IALANRCNFAQSRNSKLYTVSVGKESRRTSKRTELVEWRTCQHQGQFAVSVWLVLPTDATLPVSAR</sequence>
<keyword evidence="2" id="KW-1185">Reference proteome</keyword>
<feature type="non-terminal residue" evidence="1">
    <location>
        <position position="1"/>
    </location>
</feature>
<reference evidence="1" key="1">
    <citation type="submission" date="2020-11" db="EMBL/GenBank/DDBJ databases">
        <authorList>
            <person name="Whitehead M."/>
        </authorList>
    </citation>
    <scope>NUCLEOTIDE SEQUENCE</scope>
    <source>
        <strain evidence="1">EGII</strain>
    </source>
</reference>
<dbReference type="AlphaFoldDB" id="A0A811V8P6"/>